<dbReference type="RefSeq" id="WP_149265960.1">
    <property type="nucleotide sequence ID" value="NZ_VFJB01000004.1"/>
</dbReference>
<dbReference type="SUPFAM" id="SSF51182">
    <property type="entry name" value="RmlC-like cupins"/>
    <property type="match status" value="1"/>
</dbReference>
<dbReference type="Gene3D" id="2.60.120.10">
    <property type="entry name" value="Jelly Rolls"/>
    <property type="match status" value="1"/>
</dbReference>
<dbReference type="EMBL" id="VFJB01000004">
    <property type="protein sequence ID" value="KAA0258403.1"/>
    <property type="molecule type" value="Genomic_DNA"/>
</dbReference>
<dbReference type="InterPro" id="IPR014710">
    <property type="entry name" value="RmlC-like_jellyroll"/>
</dbReference>
<organism evidence="2 3">
    <name type="scientific">Deferribacter autotrophicus</name>
    <dbReference type="NCBI Taxonomy" id="500465"/>
    <lineage>
        <taxon>Bacteria</taxon>
        <taxon>Pseudomonadati</taxon>
        <taxon>Deferribacterota</taxon>
        <taxon>Deferribacteres</taxon>
        <taxon>Deferribacterales</taxon>
        <taxon>Deferribacteraceae</taxon>
        <taxon>Deferribacter</taxon>
    </lineage>
</organism>
<dbReference type="OrthoDB" id="5519479at2"/>
<dbReference type="InterPro" id="IPR011051">
    <property type="entry name" value="RmlC_Cupin_sf"/>
</dbReference>
<protein>
    <submittedName>
        <fullName evidence="2">Cupin domain-containing protein</fullName>
    </submittedName>
</protein>
<name>A0A5A8F8D1_9BACT</name>
<evidence type="ECO:0000313" key="3">
    <source>
        <dbReference type="Proteomes" id="UP000322876"/>
    </source>
</evidence>
<dbReference type="InterPro" id="IPR013096">
    <property type="entry name" value="Cupin_2"/>
</dbReference>
<keyword evidence="3" id="KW-1185">Reference proteome</keyword>
<comment type="caution">
    <text evidence="2">The sequence shown here is derived from an EMBL/GenBank/DDBJ whole genome shotgun (WGS) entry which is preliminary data.</text>
</comment>
<sequence length="119" mass="13934">MEVIKYHKAESYEPEKNWKRVSLCNQKDISIEYFIKPPKHSSPKHKHPNAQVLIVLEGKLAVWTEKDGEVILDKYDTVYIEGDEEHIVTNPLDEPSVGIDIFVPGRSFDFWLKRKELLK</sequence>
<evidence type="ECO:0000259" key="1">
    <source>
        <dbReference type="Pfam" id="PF07883"/>
    </source>
</evidence>
<feature type="domain" description="Cupin type-2" evidence="1">
    <location>
        <begin position="37"/>
        <end position="102"/>
    </location>
</feature>
<evidence type="ECO:0000313" key="2">
    <source>
        <dbReference type="EMBL" id="KAA0258403.1"/>
    </source>
</evidence>
<accession>A0A5A8F8D1</accession>
<dbReference type="Proteomes" id="UP000322876">
    <property type="component" value="Unassembled WGS sequence"/>
</dbReference>
<proteinExistence type="predicted"/>
<gene>
    <name evidence="2" type="ORF">FHQ18_04385</name>
</gene>
<reference evidence="2 3" key="1">
    <citation type="submission" date="2019-06" db="EMBL/GenBank/DDBJ databases">
        <title>Genomic insights into carbon and energy metabolism of Deferribacter autotrophicus revealed new metabolic traits in the phylum Deferribacteres.</title>
        <authorList>
            <person name="Slobodkin A.I."/>
            <person name="Slobodkina G.B."/>
            <person name="Allioux M."/>
            <person name="Alain K."/>
            <person name="Jebbar M."/>
            <person name="Shadrin V."/>
            <person name="Kublanov I.V."/>
            <person name="Toshchakov S.V."/>
            <person name="Bonch-Osmolovskaya E.A."/>
        </authorList>
    </citation>
    <scope>NUCLEOTIDE SEQUENCE [LARGE SCALE GENOMIC DNA]</scope>
    <source>
        <strain evidence="2 3">SL50</strain>
    </source>
</reference>
<dbReference type="Pfam" id="PF07883">
    <property type="entry name" value="Cupin_2"/>
    <property type="match status" value="1"/>
</dbReference>
<dbReference type="AlphaFoldDB" id="A0A5A8F8D1"/>